<protein>
    <recommendedName>
        <fullName evidence="9">Amine oxidase domain-containing protein</fullName>
    </recommendedName>
</protein>
<reference evidence="10" key="1">
    <citation type="submission" date="2020-03" db="EMBL/GenBank/DDBJ databases">
        <authorList>
            <person name="Chebbi M.A."/>
            <person name="Drezen J.M."/>
        </authorList>
    </citation>
    <scope>NUCLEOTIDE SEQUENCE</scope>
    <source>
        <tissue evidence="10">Whole body</tissue>
    </source>
</reference>
<feature type="domain" description="Amine oxidase" evidence="9">
    <location>
        <begin position="32"/>
        <end position="147"/>
    </location>
</feature>
<feature type="domain" description="Amine oxidase" evidence="9">
    <location>
        <begin position="271"/>
        <end position="389"/>
    </location>
</feature>
<evidence type="ECO:0000256" key="4">
    <source>
        <dbReference type="ARBA" id="ARBA00022490"/>
    </source>
</evidence>
<dbReference type="Proteomes" id="UP000729913">
    <property type="component" value="Unassembled WGS sequence"/>
</dbReference>
<comment type="caution">
    <text evidence="10">The sequence shown here is derived from an EMBL/GenBank/DDBJ whole genome shotgun (WGS) entry which is preliminary data.</text>
</comment>
<dbReference type="EMBL" id="JAAOIC020000047">
    <property type="protein sequence ID" value="KAG8037857.1"/>
    <property type="molecule type" value="Genomic_DNA"/>
</dbReference>
<dbReference type="InterPro" id="IPR002937">
    <property type="entry name" value="Amino_oxidase"/>
</dbReference>
<keyword evidence="7" id="KW-0560">Oxidoreductase</keyword>
<feature type="chain" id="PRO_5035293301" description="Amine oxidase domain-containing protein" evidence="8">
    <location>
        <begin position="21"/>
        <end position="395"/>
    </location>
</feature>
<comment type="subcellular location">
    <subcellularLocation>
        <location evidence="2">Cytoplasm</location>
    </subcellularLocation>
</comment>
<evidence type="ECO:0000256" key="2">
    <source>
        <dbReference type="ARBA" id="ARBA00004496"/>
    </source>
</evidence>
<evidence type="ECO:0000256" key="3">
    <source>
        <dbReference type="ARBA" id="ARBA00005995"/>
    </source>
</evidence>
<dbReference type="InterPro" id="IPR050281">
    <property type="entry name" value="Flavin_monoamine_oxidase"/>
</dbReference>
<keyword evidence="8" id="KW-0732">Signal</keyword>
<evidence type="ECO:0000259" key="9">
    <source>
        <dbReference type="Pfam" id="PF01593"/>
    </source>
</evidence>
<dbReference type="PANTHER" id="PTHR10742">
    <property type="entry name" value="FLAVIN MONOAMINE OXIDASE"/>
    <property type="match status" value="1"/>
</dbReference>
<evidence type="ECO:0000256" key="5">
    <source>
        <dbReference type="ARBA" id="ARBA00022630"/>
    </source>
</evidence>
<evidence type="ECO:0000256" key="8">
    <source>
        <dbReference type="SAM" id="SignalP"/>
    </source>
</evidence>
<evidence type="ECO:0000313" key="10">
    <source>
        <dbReference type="EMBL" id="KAG8037857.1"/>
    </source>
</evidence>
<comment type="similarity">
    <text evidence="3">Belongs to the flavin monoamine oxidase family.</text>
</comment>
<gene>
    <name evidence="10" type="ORF">G9C98_006068</name>
</gene>
<dbReference type="Pfam" id="PF01593">
    <property type="entry name" value="Amino_oxidase"/>
    <property type="match status" value="3"/>
</dbReference>
<keyword evidence="4" id="KW-0963">Cytoplasm</keyword>
<organism evidence="10 11">
    <name type="scientific">Cotesia typhae</name>
    <dbReference type="NCBI Taxonomy" id="2053667"/>
    <lineage>
        <taxon>Eukaryota</taxon>
        <taxon>Metazoa</taxon>
        <taxon>Ecdysozoa</taxon>
        <taxon>Arthropoda</taxon>
        <taxon>Hexapoda</taxon>
        <taxon>Insecta</taxon>
        <taxon>Pterygota</taxon>
        <taxon>Neoptera</taxon>
        <taxon>Endopterygota</taxon>
        <taxon>Hymenoptera</taxon>
        <taxon>Apocrita</taxon>
        <taxon>Ichneumonoidea</taxon>
        <taxon>Braconidae</taxon>
        <taxon>Microgastrinae</taxon>
        <taxon>Cotesia</taxon>
    </lineage>
</organism>
<dbReference type="OrthoDB" id="5046242at2759"/>
<dbReference type="PANTHER" id="PTHR10742:SF405">
    <property type="entry name" value="PEROXISOMAL N(1)-ACETYL-SPERMINE_SPERMIDINE OXIDASE"/>
    <property type="match status" value="1"/>
</dbReference>
<comment type="cofactor">
    <cofactor evidence="1">
        <name>FAD</name>
        <dbReference type="ChEBI" id="CHEBI:57692"/>
    </cofactor>
</comment>
<sequence length="395" mass="44754">MEKRLLILLLVITYFFNSEGKSPRVIIIGAGVSGVAAAARLIENGFDNITILEAENRIGGRIHSVEIGGYVVDLGGEWVVREEGNAVFDLADPLGLLEKCSGYNAWNTTARLFGSSGDEIPRDVASELVQYFNKVMEEINSKDESDYVKAENLGEYFDPRLDKYFKDHPEISPDLHEPLKYLLNLLDNVHDAGKITEIKYDENSVKVMTAGGEEYEADHVIVTVSLGVLQNHMDTLFNPQLPEKKVNVIKPMRKWMLSVSVGTRIEHKLKLLKVWVTGEYVTEMELVPDDLFYVQINELIKMFFGQAYNITEPTEIIRSMWNTNENFQGTYRTAGLPDDKFDNPTQDYAEPILINDKPVVQFAGEGTAEHWSLVNGAVESRWREADRIIDYYSDN</sequence>
<evidence type="ECO:0000256" key="7">
    <source>
        <dbReference type="ARBA" id="ARBA00023002"/>
    </source>
</evidence>
<dbReference type="AlphaFoldDB" id="A0A8J5QWU3"/>
<feature type="signal peptide" evidence="8">
    <location>
        <begin position="1"/>
        <end position="20"/>
    </location>
</feature>
<feature type="domain" description="Amine oxidase" evidence="9">
    <location>
        <begin position="189"/>
        <end position="259"/>
    </location>
</feature>
<keyword evidence="11" id="KW-1185">Reference proteome</keyword>
<proteinExistence type="inferred from homology"/>
<keyword evidence="5" id="KW-0285">Flavoprotein</keyword>
<reference evidence="10" key="2">
    <citation type="submission" date="2021-04" db="EMBL/GenBank/DDBJ databases">
        <title>Genome-wide patterns of bracovirus chromosomal integration into multiple host tissues during parasitism.</title>
        <authorList>
            <person name="Chebbi M.A.C."/>
        </authorList>
    </citation>
    <scope>NUCLEOTIDE SEQUENCE</scope>
    <source>
        <tissue evidence="10">Whole body</tissue>
    </source>
</reference>
<name>A0A8J5QWU3_9HYME</name>
<dbReference type="GO" id="GO:0046592">
    <property type="term" value="F:polyamine oxidase activity"/>
    <property type="evidence" value="ECO:0007669"/>
    <property type="project" value="TreeGrafter"/>
</dbReference>
<evidence type="ECO:0000313" key="11">
    <source>
        <dbReference type="Proteomes" id="UP000729913"/>
    </source>
</evidence>
<evidence type="ECO:0000256" key="1">
    <source>
        <dbReference type="ARBA" id="ARBA00001974"/>
    </source>
</evidence>
<evidence type="ECO:0000256" key="6">
    <source>
        <dbReference type="ARBA" id="ARBA00022827"/>
    </source>
</evidence>
<accession>A0A8J5QWU3</accession>
<keyword evidence="6" id="KW-0274">FAD</keyword>